<evidence type="ECO:0000259" key="8">
    <source>
        <dbReference type="PROSITE" id="PS50043"/>
    </source>
</evidence>
<feature type="modified residue" description="4-aspartylphosphate" evidence="6">
    <location>
        <position position="71"/>
    </location>
</feature>
<evidence type="ECO:0000256" key="3">
    <source>
        <dbReference type="ARBA" id="ARBA00023015"/>
    </source>
</evidence>
<dbReference type="InterPro" id="IPR001789">
    <property type="entry name" value="Sig_transdc_resp-reg_receiver"/>
</dbReference>
<gene>
    <name evidence="10" type="ORF">GNP95_15330</name>
</gene>
<protein>
    <submittedName>
        <fullName evidence="10">Response regulator</fullName>
    </submittedName>
</protein>
<dbReference type="InterPro" id="IPR016032">
    <property type="entry name" value="Sig_transdc_resp-reg_C-effctor"/>
</dbReference>
<evidence type="ECO:0000259" key="9">
    <source>
        <dbReference type="PROSITE" id="PS50110"/>
    </source>
</evidence>
<evidence type="ECO:0000256" key="1">
    <source>
        <dbReference type="ARBA" id="ARBA00022553"/>
    </source>
</evidence>
<proteinExistence type="predicted"/>
<dbReference type="RefSeq" id="WP_155611762.1">
    <property type="nucleotide sequence ID" value="NZ_WNZW01000006.1"/>
</dbReference>
<dbReference type="SUPFAM" id="SSF46894">
    <property type="entry name" value="C-terminal effector domain of the bipartite response regulators"/>
    <property type="match status" value="1"/>
</dbReference>
<dbReference type="SMART" id="SM00448">
    <property type="entry name" value="REC"/>
    <property type="match status" value="1"/>
</dbReference>
<feature type="region of interest" description="Disordered" evidence="7">
    <location>
        <begin position="165"/>
        <end position="233"/>
    </location>
</feature>
<dbReference type="CDD" id="cd06170">
    <property type="entry name" value="LuxR_C_like"/>
    <property type="match status" value="1"/>
</dbReference>
<dbReference type="PROSITE" id="PS50110">
    <property type="entry name" value="RESPONSE_REGULATORY"/>
    <property type="match status" value="1"/>
</dbReference>
<comment type="caution">
    <text evidence="10">The sequence shown here is derived from an EMBL/GenBank/DDBJ whole genome shotgun (WGS) entry which is preliminary data.</text>
</comment>
<evidence type="ECO:0000256" key="5">
    <source>
        <dbReference type="ARBA" id="ARBA00023163"/>
    </source>
</evidence>
<sequence length="305" mass="31734">MTNITTNANAAAGVHLSVLIVDDDPFIRESLSLLIGMDPQIEVVGTACHGLEAVNLLESGETPVPDVILMDIRMPECDGVEGTKRIKALFPQTSVLILTTFDDDEFIIEALQSGASGYLLKNIPPSRIIEGIKTVHSGSMLIHPDIARKLTGMLRADALKAGAEQSAGDAAGSSEQLPSPAPSGSASSRRASSDGDSSGRASSGGDSSSSASSSSASSDSASSSSDSAAPADSVQSKLRAAGLTPAEQNVVALIADGMSNKEIAQKLFLSEGTVKNYITDILAKLQVRDRTQLAILYWKSYNRLG</sequence>
<dbReference type="PRINTS" id="PR00038">
    <property type="entry name" value="HTHLUXR"/>
</dbReference>
<evidence type="ECO:0000313" key="11">
    <source>
        <dbReference type="Proteomes" id="UP000447876"/>
    </source>
</evidence>
<dbReference type="InterPro" id="IPR000792">
    <property type="entry name" value="Tscrpt_reg_LuxR_C"/>
</dbReference>
<accession>A0A7X2Z3X0</accession>
<evidence type="ECO:0000256" key="2">
    <source>
        <dbReference type="ARBA" id="ARBA00023012"/>
    </source>
</evidence>
<evidence type="ECO:0000256" key="6">
    <source>
        <dbReference type="PROSITE-ProRule" id="PRU00169"/>
    </source>
</evidence>
<dbReference type="CDD" id="cd17535">
    <property type="entry name" value="REC_NarL-like"/>
    <property type="match status" value="1"/>
</dbReference>
<dbReference type="InterPro" id="IPR039420">
    <property type="entry name" value="WalR-like"/>
</dbReference>
<keyword evidence="2" id="KW-0902">Two-component regulatory system</keyword>
<keyword evidence="3" id="KW-0805">Transcription regulation</keyword>
<dbReference type="GO" id="GO:0000160">
    <property type="term" value="P:phosphorelay signal transduction system"/>
    <property type="evidence" value="ECO:0007669"/>
    <property type="project" value="UniProtKB-KW"/>
</dbReference>
<dbReference type="InterPro" id="IPR036388">
    <property type="entry name" value="WH-like_DNA-bd_sf"/>
</dbReference>
<dbReference type="SUPFAM" id="SSF52172">
    <property type="entry name" value="CheY-like"/>
    <property type="match status" value="1"/>
</dbReference>
<dbReference type="Gene3D" id="1.10.10.10">
    <property type="entry name" value="Winged helix-like DNA-binding domain superfamily/Winged helix DNA-binding domain"/>
    <property type="match status" value="1"/>
</dbReference>
<dbReference type="PANTHER" id="PTHR43214:SF40">
    <property type="entry name" value="TRANSCRIPTIONAL REGULATORY PROTEIN LNRK"/>
    <property type="match status" value="1"/>
</dbReference>
<organism evidence="10 11">
    <name type="scientific">Paenibacillus woosongensis</name>
    <dbReference type="NCBI Taxonomy" id="307580"/>
    <lineage>
        <taxon>Bacteria</taxon>
        <taxon>Bacillati</taxon>
        <taxon>Bacillota</taxon>
        <taxon>Bacilli</taxon>
        <taxon>Bacillales</taxon>
        <taxon>Paenibacillaceae</taxon>
        <taxon>Paenibacillus</taxon>
    </lineage>
</organism>
<evidence type="ECO:0000313" key="10">
    <source>
        <dbReference type="EMBL" id="MUG46361.1"/>
    </source>
</evidence>
<feature type="domain" description="Response regulatory" evidence="9">
    <location>
        <begin position="17"/>
        <end position="136"/>
    </location>
</feature>
<dbReference type="PROSITE" id="PS50043">
    <property type="entry name" value="HTH_LUXR_2"/>
    <property type="match status" value="1"/>
</dbReference>
<dbReference type="Proteomes" id="UP000447876">
    <property type="component" value="Unassembled WGS sequence"/>
</dbReference>
<dbReference type="GO" id="GO:0006355">
    <property type="term" value="P:regulation of DNA-templated transcription"/>
    <property type="evidence" value="ECO:0007669"/>
    <property type="project" value="InterPro"/>
</dbReference>
<dbReference type="OrthoDB" id="9780153at2"/>
<keyword evidence="1 6" id="KW-0597">Phosphoprotein</keyword>
<dbReference type="PANTHER" id="PTHR43214">
    <property type="entry name" value="TWO-COMPONENT RESPONSE REGULATOR"/>
    <property type="match status" value="1"/>
</dbReference>
<evidence type="ECO:0000256" key="4">
    <source>
        <dbReference type="ARBA" id="ARBA00023125"/>
    </source>
</evidence>
<dbReference type="SMART" id="SM00421">
    <property type="entry name" value="HTH_LUXR"/>
    <property type="match status" value="1"/>
</dbReference>
<evidence type="ECO:0000256" key="7">
    <source>
        <dbReference type="SAM" id="MobiDB-lite"/>
    </source>
</evidence>
<dbReference type="AlphaFoldDB" id="A0A7X2Z3X0"/>
<reference evidence="10 11" key="1">
    <citation type="submission" date="2019-11" db="EMBL/GenBank/DDBJ databases">
        <title>Draft genome sequences of five Paenibacillus species of dairy origin.</title>
        <authorList>
            <person name="Olajide A.M."/>
            <person name="Chen S."/>
            <person name="Lapointe G."/>
        </authorList>
    </citation>
    <scope>NUCLEOTIDE SEQUENCE [LARGE SCALE GENOMIC DNA]</scope>
    <source>
        <strain evidence="10 11">12CR55</strain>
    </source>
</reference>
<dbReference type="EMBL" id="WNZW01000006">
    <property type="protein sequence ID" value="MUG46361.1"/>
    <property type="molecule type" value="Genomic_DNA"/>
</dbReference>
<dbReference type="Pfam" id="PF00196">
    <property type="entry name" value="GerE"/>
    <property type="match status" value="1"/>
</dbReference>
<feature type="domain" description="HTH luxR-type" evidence="8">
    <location>
        <begin position="236"/>
        <end position="301"/>
    </location>
</feature>
<feature type="compositionally biased region" description="Low complexity" evidence="7">
    <location>
        <begin position="182"/>
        <end position="233"/>
    </location>
</feature>
<keyword evidence="4" id="KW-0238">DNA-binding</keyword>
<dbReference type="Pfam" id="PF00072">
    <property type="entry name" value="Response_reg"/>
    <property type="match status" value="1"/>
</dbReference>
<dbReference type="InterPro" id="IPR011006">
    <property type="entry name" value="CheY-like_superfamily"/>
</dbReference>
<dbReference type="InterPro" id="IPR058245">
    <property type="entry name" value="NreC/VraR/RcsB-like_REC"/>
</dbReference>
<dbReference type="Gene3D" id="3.40.50.2300">
    <property type="match status" value="1"/>
</dbReference>
<keyword evidence="5" id="KW-0804">Transcription</keyword>
<name>A0A7X2Z3X0_9BACL</name>
<dbReference type="GO" id="GO:0003677">
    <property type="term" value="F:DNA binding"/>
    <property type="evidence" value="ECO:0007669"/>
    <property type="project" value="UniProtKB-KW"/>
</dbReference>